<sequence length="457" mass="48404">MNSRGNYRSTRTSLFDGIEEVSILKQLSGDIHEEVETHNHMLDRMGNDMDSSRGFLSGTVDKFKMVFETKSSRRMGTLVASFLVLFLLIYYLTSRHLSQGIKDQIRIQGIMQLLLYDLIIGGVDNPTVLACYGESILEWRHEHDRIFIWVPLMYFAKLNTLLGGGPVDTQLIQMHIIGVKLANRWWGPVGLPEQPSGSSTPKADLPAAKDPEASPTGGVAADHADENNESGGGEPCEGALTLVPAPNRRPRGRPPGSKNKPKPPIFVTRDSPNALRSHVMEVAGGADVADAIAQFSRRRQRGVCVLSGAGTVANVALRQPSAPGAVVALHGRFEILSLTGTFLPGPAPPGSTGLTVYLAGGQGQVVGGSVVGSLIAAGPVMVIASTFANATYERLPLEEEEEGSGPPMPGGAEPLMPGGHGIADPSALPMFNLPPSNGLGGGGGDGFPSWAHSRAPY</sequence>
<dbReference type="GO" id="GO:0003700">
    <property type="term" value="F:DNA-binding transcription factor activity"/>
    <property type="evidence" value="ECO:0007669"/>
    <property type="project" value="TreeGrafter"/>
</dbReference>
<keyword evidence="8 15" id="KW-1133">Transmembrane helix</keyword>
<dbReference type="InterPro" id="IPR014476">
    <property type="entry name" value="AHL15-29"/>
</dbReference>
<protein>
    <recommendedName>
        <fullName evidence="20">PPC domain-containing protein</fullName>
    </recommendedName>
</protein>
<proteinExistence type="inferred from homology"/>
<comment type="function">
    <text evidence="13">Required for vesicular transport from the ER to the Golgi complex. Functions as a SNARE associated with ER-derived vesicles.</text>
</comment>
<evidence type="ECO:0000256" key="1">
    <source>
        <dbReference type="ARBA" id="ARBA00004123"/>
    </source>
</evidence>
<evidence type="ECO:0000256" key="12">
    <source>
        <dbReference type="ARBA" id="ARBA00037962"/>
    </source>
</evidence>
<keyword evidence="9" id="KW-0333">Golgi apparatus</keyword>
<dbReference type="PANTHER" id="PTHR31100">
    <property type="entry name" value="AT-HOOK MOTIF NUCLEAR-LOCALIZED PROTEIN 15"/>
    <property type="match status" value="1"/>
</dbReference>
<dbReference type="EMBL" id="JAAALK010000283">
    <property type="protein sequence ID" value="KAG8072950.1"/>
    <property type="molecule type" value="Genomic_DNA"/>
</dbReference>
<comment type="subcellular location">
    <subcellularLocation>
        <location evidence="2">Endoplasmic reticulum membrane</location>
        <topology evidence="2">Single-pass type IV membrane protein</topology>
    </subcellularLocation>
    <subcellularLocation>
        <location evidence="3">Golgi apparatus membrane</location>
        <topology evidence="3">Single-pass type IV membrane protein</topology>
    </subcellularLocation>
    <subcellularLocation>
        <location evidence="1">Nucleus</location>
    </subcellularLocation>
</comment>
<gene>
    <name evidence="18" type="ORF">GUJ93_ZPchr0006g44397</name>
</gene>
<dbReference type="CDD" id="cd11378">
    <property type="entry name" value="DUF296"/>
    <property type="match status" value="1"/>
</dbReference>
<evidence type="ECO:0000259" key="16">
    <source>
        <dbReference type="PROSITE" id="PS50192"/>
    </source>
</evidence>
<dbReference type="OrthoDB" id="1932529at2759"/>
<evidence type="ECO:0000259" key="17">
    <source>
        <dbReference type="PROSITE" id="PS51742"/>
    </source>
</evidence>
<keyword evidence="7" id="KW-0653">Protein transport</keyword>
<dbReference type="InterPro" id="IPR005175">
    <property type="entry name" value="PPC_dom"/>
</dbReference>
<keyword evidence="11 15" id="KW-0472">Membrane</keyword>
<evidence type="ECO:0000256" key="4">
    <source>
        <dbReference type="ARBA" id="ARBA00022448"/>
    </source>
</evidence>
<dbReference type="GO" id="GO:0005789">
    <property type="term" value="C:endoplasmic reticulum membrane"/>
    <property type="evidence" value="ECO:0007669"/>
    <property type="project" value="UniProtKB-SubCell"/>
</dbReference>
<keyword evidence="19" id="KW-1185">Reference proteome</keyword>
<reference evidence="18" key="1">
    <citation type="journal article" date="2021" name="bioRxiv">
        <title>Whole Genome Assembly and Annotation of Northern Wild Rice, Zizania palustris L., Supports a Whole Genome Duplication in the Zizania Genus.</title>
        <authorList>
            <person name="Haas M."/>
            <person name="Kono T."/>
            <person name="Macchietto M."/>
            <person name="Millas R."/>
            <person name="McGilp L."/>
            <person name="Shao M."/>
            <person name="Duquette J."/>
            <person name="Hirsch C.N."/>
            <person name="Kimball J."/>
        </authorList>
    </citation>
    <scope>NUCLEOTIDE SEQUENCE</scope>
    <source>
        <tissue evidence="18">Fresh leaf tissue</tissue>
    </source>
</reference>
<keyword evidence="5 15" id="KW-0812">Transmembrane</keyword>
<dbReference type="Pfam" id="PF03479">
    <property type="entry name" value="PCC"/>
    <property type="match status" value="1"/>
</dbReference>
<feature type="domain" description="PPC" evidence="17">
    <location>
        <begin position="272"/>
        <end position="410"/>
    </location>
</feature>
<dbReference type="GO" id="GO:0000139">
    <property type="term" value="C:Golgi membrane"/>
    <property type="evidence" value="ECO:0007669"/>
    <property type="project" value="UniProtKB-SubCell"/>
</dbReference>
<dbReference type="GO" id="GO:0015031">
    <property type="term" value="P:protein transport"/>
    <property type="evidence" value="ECO:0007669"/>
    <property type="project" value="UniProtKB-KW"/>
</dbReference>
<dbReference type="FunFam" id="1.20.5.110:FF:000033">
    <property type="entry name" value="bet1-like SNARE 1-1"/>
    <property type="match status" value="1"/>
</dbReference>
<dbReference type="Proteomes" id="UP000729402">
    <property type="component" value="Unassembled WGS sequence"/>
</dbReference>
<dbReference type="InterPro" id="IPR000727">
    <property type="entry name" value="T_SNARE_dom"/>
</dbReference>
<evidence type="ECO:0000256" key="14">
    <source>
        <dbReference type="SAM" id="MobiDB-lite"/>
    </source>
</evidence>
<evidence type="ECO:0000256" key="5">
    <source>
        <dbReference type="ARBA" id="ARBA00022692"/>
    </source>
</evidence>
<organism evidence="18 19">
    <name type="scientific">Zizania palustris</name>
    <name type="common">Northern wild rice</name>
    <dbReference type="NCBI Taxonomy" id="103762"/>
    <lineage>
        <taxon>Eukaryota</taxon>
        <taxon>Viridiplantae</taxon>
        <taxon>Streptophyta</taxon>
        <taxon>Embryophyta</taxon>
        <taxon>Tracheophyta</taxon>
        <taxon>Spermatophyta</taxon>
        <taxon>Magnoliopsida</taxon>
        <taxon>Liliopsida</taxon>
        <taxon>Poales</taxon>
        <taxon>Poaceae</taxon>
        <taxon>BOP clade</taxon>
        <taxon>Oryzoideae</taxon>
        <taxon>Oryzeae</taxon>
        <taxon>Zizaniinae</taxon>
        <taxon>Zizania</taxon>
    </lineage>
</organism>
<dbReference type="PROSITE" id="PS51742">
    <property type="entry name" value="PPC"/>
    <property type="match status" value="1"/>
</dbReference>
<evidence type="ECO:0000256" key="6">
    <source>
        <dbReference type="ARBA" id="ARBA00022824"/>
    </source>
</evidence>
<feature type="region of interest" description="Disordered" evidence="14">
    <location>
        <begin position="431"/>
        <end position="457"/>
    </location>
</feature>
<evidence type="ECO:0000256" key="11">
    <source>
        <dbReference type="ARBA" id="ARBA00023136"/>
    </source>
</evidence>
<keyword evidence="4" id="KW-0813">Transport</keyword>
<keyword evidence="10" id="KW-0175">Coiled coil</keyword>
<evidence type="ECO:0000256" key="9">
    <source>
        <dbReference type="ARBA" id="ARBA00023034"/>
    </source>
</evidence>
<dbReference type="PROSITE" id="PS50192">
    <property type="entry name" value="T_SNARE"/>
    <property type="match status" value="1"/>
</dbReference>
<evidence type="ECO:0000256" key="7">
    <source>
        <dbReference type="ARBA" id="ARBA00022927"/>
    </source>
</evidence>
<comment type="similarity">
    <text evidence="12">Belongs to the BET1 family.</text>
</comment>
<evidence type="ECO:0008006" key="20">
    <source>
        <dbReference type="Google" id="ProtNLM"/>
    </source>
</evidence>
<dbReference type="GO" id="GO:0003680">
    <property type="term" value="F:minor groove of adenine-thymine-rich DNA binding"/>
    <property type="evidence" value="ECO:0007669"/>
    <property type="project" value="InterPro"/>
</dbReference>
<comment type="caution">
    <text evidence="18">The sequence shown here is derived from an EMBL/GenBank/DDBJ whole genome shotgun (WGS) entry which is preliminary data.</text>
</comment>
<reference evidence="18" key="2">
    <citation type="submission" date="2021-02" db="EMBL/GenBank/DDBJ databases">
        <authorList>
            <person name="Kimball J.A."/>
            <person name="Haas M.W."/>
            <person name="Macchietto M."/>
            <person name="Kono T."/>
            <person name="Duquette J."/>
            <person name="Shao M."/>
        </authorList>
    </citation>
    <scope>NUCLEOTIDE SEQUENCE</scope>
    <source>
        <tissue evidence="18">Fresh leaf tissue</tissue>
    </source>
</reference>
<evidence type="ECO:0000256" key="10">
    <source>
        <dbReference type="ARBA" id="ARBA00023054"/>
    </source>
</evidence>
<accession>A0A8J5SDJ5</accession>
<dbReference type="PANTHER" id="PTHR31100:SF3">
    <property type="entry name" value="AT-HOOK MOTIF NUCLEAR-LOCALIZED PROTEIN 20"/>
    <property type="match status" value="1"/>
</dbReference>
<feature type="transmembrane region" description="Helical" evidence="15">
    <location>
        <begin position="75"/>
        <end position="93"/>
    </location>
</feature>
<name>A0A8J5SDJ5_ZIZPA</name>
<evidence type="ECO:0000256" key="3">
    <source>
        <dbReference type="ARBA" id="ARBA00004409"/>
    </source>
</evidence>
<dbReference type="CDD" id="cd15853">
    <property type="entry name" value="SNARE_Bet1"/>
    <property type="match status" value="1"/>
</dbReference>
<dbReference type="GO" id="GO:0005634">
    <property type="term" value="C:nucleus"/>
    <property type="evidence" value="ECO:0007669"/>
    <property type="project" value="UniProtKB-SubCell"/>
</dbReference>
<evidence type="ECO:0000313" key="18">
    <source>
        <dbReference type="EMBL" id="KAG8072950.1"/>
    </source>
</evidence>
<dbReference type="AlphaFoldDB" id="A0A8J5SDJ5"/>
<evidence type="ECO:0000256" key="15">
    <source>
        <dbReference type="SAM" id="Phobius"/>
    </source>
</evidence>
<keyword evidence="6" id="KW-0256">Endoplasmic reticulum</keyword>
<evidence type="ECO:0000256" key="8">
    <source>
        <dbReference type="ARBA" id="ARBA00022989"/>
    </source>
</evidence>
<evidence type="ECO:0000256" key="2">
    <source>
        <dbReference type="ARBA" id="ARBA00004163"/>
    </source>
</evidence>
<evidence type="ECO:0000256" key="13">
    <source>
        <dbReference type="ARBA" id="ARBA00060029"/>
    </source>
</evidence>
<dbReference type="FunFam" id="3.30.1330.80:FF:000001">
    <property type="entry name" value="AT-hook motif nuclear-localized protein"/>
    <property type="match status" value="1"/>
</dbReference>
<dbReference type="InterPro" id="IPR039899">
    <property type="entry name" value="BET1_SNARE"/>
</dbReference>
<evidence type="ECO:0000313" key="19">
    <source>
        <dbReference type="Proteomes" id="UP000729402"/>
    </source>
</evidence>
<feature type="region of interest" description="Disordered" evidence="14">
    <location>
        <begin position="192"/>
        <end position="271"/>
    </location>
</feature>
<feature type="domain" description="T-SNARE coiled-coil homology" evidence="16">
    <location>
        <begin position="21"/>
        <end position="66"/>
    </location>
</feature>